<evidence type="ECO:0000256" key="5">
    <source>
        <dbReference type="ARBA" id="ARBA00023098"/>
    </source>
</evidence>
<keyword evidence="12" id="KW-1185">Reference proteome</keyword>
<dbReference type="CDD" id="cd02174">
    <property type="entry name" value="CCT"/>
    <property type="match status" value="1"/>
</dbReference>
<feature type="compositionally biased region" description="Polar residues" evidence="9">
    <location>
        <begin position="54"/>
        <end position="70"/>
    </location>
</feature>
<feature type="compositionally biased region" description="Low complexity" evidence="9">
    <location>
        <begin position="150"/>
        <end position="163"/>
    </location>
</feature>
<dbReference type="InterPro" id="IPR004821">
    <property type="entry name" value="Cyt_trans-like"/>
</dbReference>
<dbReference type="InterPro" id="IPR014729">
    <property type="entry name" value="Rossmann-like_a/b/a_fold"/>
</dbReference>
<evidence type="ECO:0000313" key="12">
    <source>
        <dbReference type="Proteomes" id="UP001182556"/>
    </source>
</evidence>
<evidence type="ECO:0000256" key="4">
    <source>
        <dbReference type="ARBA" id="ARBA00022695"/>
    </source>
</evidence>
<feature type="domain" description="Cytidyltransferase-like" evidence="10">
    <location>
        <begin position="289"/>
        <end position="416"/>
    </location>
</feature>
<evidence type="ECO:0000256" key="8">
    <source>
        <dbReference type="ARBA" id="ARBA00026101"/>
    </source>
</evidence>
<keyword evidence="5" id="KW-0443">Lipid metabolism</keyword>
<feature type="compositionally biased region" description="Basic residues" evidence="9">
    <location>
        <begin position="134"/>
        <end position="146"/>
    </location>
</feature>
<evidence type="ECO:0000256" key="9">
    <source>
        <dbReference type="SAM" id="MobiDB-lite"/>
    </source>
</evidence>
<name>A0AAD9FM10_PAPLA</name>
<feature type="region of interest" description="Disordered" evidence="9">
    <location>
        <begin position="442"/>
        <end position="471"/>
    </location>
</feature>
<dbReference type="Proteomes" id="UP001182556">
    <property type="component" value="Unassembled WGS sequence"/>
</dbReference>
<feature type="compositionally biased region" description="Basic and acidic residues" evidence="9">
    <location>
        <begin position="15"/>
        <end position="31"/>
    </location>
</feature>
<comment type="caution">
    <text evidence="11">The sequence shown here is derived from an EMBL/GenBank/DDBJ whole genome shotgun (WGS) entry which is preliminary data.</text>
</comment>
<dbReference type="NCBIfam" id="TIGR00125">
    <property type="entry name" value="cyt_tran_rel"/>
    <property type="match status" value="1"/>
</dbReference>
<feature type="compositionally biased region" description="Low complexity" evidence="9">
    <location>
        <begin position="80"/>
        <end position="91"/>
    </location>
</feature>
<gene>
    <name evidence="11" type="ORF">DB88DRAFT_500389</name>
</gene>
<dbReference type="InterPro" id="IPR045049">
    <property type="entry name" value="Pcy1-like"/>
</dbReference>
<evidence type="ECO:0000256" key="7">
    <source>
        <dbReference type="ARBA" id="ARBA00023264"/>
    </source>
</evidence>
<proteinExistence type="inferred from homology"/>
<keyword evidence="6" id="KW-0594">Phospholipid biosynthesis</keyword>
<dbReference type="PANTHER" id="PTHR10739:SF13">
    <property type="entry name" value="CHOLINE-PHOSPHATE CYTIDYLYLTRANSFERASE"/>
    <property type="match status" value="1"/>
</dbReference>
<dbReference type="GO" id="GO:0031210">
    <property type="term" value="F:phosphatidylcholine binding"/>
    <property type="evidence" value="ECO:0007669"/>
    <property type="project" value="TreeGrafter"/>
</dbReference>
<feature type="region of interest" description="Disordered" evidence="9">
    <location>
        <begin position="221"/>
        <end position="244"/>
    </location>
</feature>
<keyword evidence="4 11" id="KW-0548">Nucleotidyltransferase</keyword>
<protein>
    <recommendedName>
        <fullName evidence="8">choline-phosphate cytidylyltransferase</fullName>
        <ecNumber evidence="8">2.7.7.15</ecNumber>
    </recommendedName>
</protein>
<feature type="compositionally biased region" description="Basic and acidic residues" evidence="9">
    <location>
        <begin position="449"/>
        <end position="471"/>
    </location>
</feature>
<dbReference type="Pfam" id="PF01467">
    <property type="entry name" value="CTP_transf_like"/>
    <property type="match status" value="1"/>
</dbReference>
<dbReference type="EC" id="2.7.7.15" evidence="8"/>
<evidence type="ECO:0000259" key="10">
    <source>
        <dbReference type="Pfam" id="PF01467"/>
    </source>
</evidence>
<keyword evidence="7" id="KW-1208">Phospholipid metabolism</keyword>
<reference evidence="11" key="1">
    <citation type="submission" date="2023-02" db="EMBL/GenBank/DDBJ databases">
        <title>Identification and recombinant expression of a fungal hydrolase from Papiliotrema laurentii that hydrolyzes apple cutin and clears colloidal polyester polyurethane.</title>
        <authorList>
            <consortium name="DOE Joint Genome Institute"/>
            <person name="Roman V.A."/>
            <person name="Bojanowski C."/>
            <person name="Crable B.R."/>
            <person name="Wagner D.N."/>
            <person name="Hung C.S."/>
            <person name="Nadeau L.J."/>
            <person name="Schratz L."/>
            <person name="Haridas S."/>
            <person name="Pangilinan J."/>
            <person name="Lipzen A."/>
            <person name="Na H."/>
            <person name="Yan M."/>
            <person name="Ng V."/>
            <person name="Grigoriev I.V."/>
            <person name="Spatafora J.W."/>
            <person name="Barlow D."/>
            <person name="Biffinger J."/>
            <person name="Kelley-Loughnane N."/>
            <person name="Varaljay V.A."/>
            <person name="Crookes-Goodson W.J."/>
        </authorList>
    </citation>
    <scope>NUCLEOTIDE SEQUENCE</scope>
    <source>
        <strain evidence="11">5307AH</strain>
    </source>
</reference>
<dbReference type="AlphaFoldDB" id="A0AAD9FM10"/>
<sequence length="471" mass="51502">MSSSAPVKRHNHRNRLGERRGQRDAGSSRDASEEDNDAASDVGSMMSVPERTPSKTQADDQSIATISPATVRSGPPPPLHLQAALGAAGLSHGHKRGKKDLSGEGSQSEGFDSPMYDGDVESSSTIGGTPVHPTHQHPHQTHHRRPSSPTPHHTSTPHASLSPYGGQRLPTPKASQAQLIDDDSPPLYPHPAHATTATLAENAIIPADVPVAVSKSLAQASKSQTSPLSAKSSNANLGPPKMYARPKELPIEDIKAFVQRAIDGEGEVDGVDRWWKTNPAPEDKVVRVYADGIYDLFHFGHALQLRQAKLSFPKVYLMVGVCSDQLCASHKSPPAMTHAERCESVRHCRWVDEVLPDAPWVVDQAWLDRHKIDYIAHDELVYPGAGHDDVYAFAKGQGRFVPTRRTPAISTSELLERIVRGYRDGFFDSKLSKNGHPELLAADVDWDSSTEKRERRERKEREAKAKESDSA</sequence>
<comment type="similarity">
    <text evidence="1">Belongs to the cytidylyltransferase family.</text>
</comment>
<feature type="compositionally biased region" description="Polar residues" evidence="9">
    <location>
        <begin position="221"/>
        <end position="236"/>
    </location>
</feature>
<dbReference type="SUPFAM" id="SSF52374">
    <property type="entry name" value="Nucleotidylyl transferase"/>
    <property type="match status" value="1"/>
</dbReference>
<dbReference type="PANTHER" id="PTHR10739">
    <property type="entry name" value="CYTIDYLYLTRANSFERASE"/>
    <property type="match status" value="1"/>
</dbReference>
<evidence type="ECO:0000313" key="11">
    <source>
        <dbReference type="EMBL" id="KAK1921329.1"/>
    </source>
</evidence>
<evidence type="ECO:0000256" key="6">
    <source>
        <dbReference type="ARBA" id="ARBA00023209"/>
    </source>
</evidence>
<dbReference type="GO" id="GO:0004105">
    <property type="term" value="F:choline-phosphate cytidylyltransferase activity"/>
    <property type="evidence" value="ECO:0007669"/>
    <property type="project" value="UniProtKB-EC"/>
</dbReference>
<dbReference type="Gene3D" id="3.40.50.620">
    <property type="entry name" value="HUPs"/>
    <property type="match status" value="1"/>
</dbReference>
<dbReference type="EMBL" id="JAODAN010000011">
    <property type="protein sequence ID" value="KAK1921329.1"/>
    <property type="molecule type" value="Genomic_DNA"/>
</dbReference>
<keyword evidence="3" id="KW-0808">Transferase</keyword>
<evidence type="ECO:0000256" key="1">
    <source>
        <dbReference type="ARBA" id="ARBA00010101"/>
    </source>
</evidence>
<feature type="region of interest" description="Disordered" evidence="9">
    <location>
        <begin position="1"/>
        <end position="192"/>
    </location>
</feature>
<keyword evidence="2" id="KW-0444">Lipid biosynthesis</keyword>
<evidence type="ECO:0000256" key="3">
    <source>
        <dbReference type="ARBA" id="ARBA00022679"/>
    </source>
</evidence>
<accession>A0AAD9FM10</accession>
<evidence type="ECO:0000256" key="2">
    <source>
        <dbReference type="ARBA" id="ARBA00022516"/>
    </source>
</evidence>
<organism evidence="11 12">
    <name type="scientific">Papiliotrema laurentii</name>
    <name type="common">Cryptococcus laurentii</name>
    <dbReference type="NCBI Taxonomy" id="5418"/>
    <lineage>
        <taxon>Eukaryota</taxon>
        <taxon>Fungi</taxon>
        <taxon>Dikarya</taxon>
        <taxon>Basidiomycota</taxon>
        <taxon>Agaricomycotina</taxon>
        <taxon>Tremellomycetes</taxon>
        <taxon>Tremellales</taxon>
        <taxon>Rhynchogastremaceae</taxon>
        <taxon>Papiliotrema</taxon>
    </lineage>
</organism>
<dbReference type="GO" id="GO:0005635">
    <property type="term" value="C:nuclear envelope"/>
    <property type="evidence" value="ECO:0007669"/>
    <property type="project" value="TreeGrafter"/>
</dbReference>
<dbReference type="InterPro" id="IPR041723">
    <property type="entry name" value="CCT"/>
</dbReference>
<dbReference type="FunFam" id="3.40.50.620:FF:000172">
    <property type="entry name" value="Related to choline-phosphate cytidylyltransferase"/>
    <property type="match status" value="1"/>
</dbReference>